<accession>A0ABU4GAZ1</accession>
<keyword evidence="3" id="KW-1185">Reference proteome</keyword>
<name>A0ABU4GAZ1_9BACL</name>
<organism evidence="2 3">
    <name type="scientific">Sporosarcina saromensis</name>
    <dbReference type="NCBI Taxonomy" id="359365"/>
    <lineage>
        <taxon>Bacteria</taxon>
        <taxon>Bacillati</taxon>
        <taxon>Bacillota</taxon>
        <taxon>Bacilli</taxon>
        <taxon>Bacillales</taxon>
        <taxon>Caryophanaceae</taxon>
        <taxon>Sporosarcina</taxon>
    </lineage>
</organism>
<protein>
    <submittedName>
        <fullName evidence="2">Uncharacterized protein</fullName>
    </submittedName>
</protein>
<dbReference type="EMBL" id="JAUBDI010000013">
    <property type="protein sequence ID" value="MDW0114144.1"/>
    <property type="molecule type" value="Genomic_DNA"/>
</dbReference>
<evidence type="ECO:0000256" key="1">
    <source>
        <dbReference type="SAM" id="Phobius"/>
    </source>
</evidence>
<gene>
    <name evidence="2" type="ORF">QT711_13185</name>
</gene>
<evidence type="ECO:0000313" key="2">
    <source>
        <dbReference type="EMBL" id="MDW0114144.1"/>
    </source>
</evidence>
<sequence>MGTKSRSSRLPLVMSIFAIGIATISIGYCFPHLLNIAADGWERSTEIVSYFARIIKGGTA</sequence>
<keyword evidence="1" id="KW-1133">Transmembrane helix</keyword>
<keyword evidence="1" id="KW-0812">Transmembrane</keyword>
<proteinExistence type="predicted"/>
<reference evidence="2 3" key="1">
    <citation type="submission" date="2023-06" db="EMBL/GenBank/DDBJ databases">
        <title>Sporosarcina sp. nov., isolated from Korean traditional fermented seafood 'Jeotgal'.</title>
        <authorList>
            <person name="Yang A.I."/>
            <person name="Shin N.-R."/>
        </authorList>
    </citation>
    <scope>NUCLEOTIDE SEQUENCE [LARGE SCALE GENOMIC DNA]</scope>
    <source>
        <strain evidence="2 3">KCTC13119</strain>
    </source>
</reference>
<dbReference type="RefSeq" id="WP_317944968.1">
    <property type="nucleotide sequence ID" value="NZ_JAUBDI010000013.1"/>
</dbReference>
<dbReference type="Proteomes" id="UP001282284">
    <property type="component" value="Unassembled WGS sequence"/>
</dbReference>
<evidence type="ECO:0000313" key="3">
    <source>
        <dbReference type="Proteomes" id="UP001282284"/>
    </source>
</evidence>
<comment type="caution">
    <text evidence="2">The sequence shown here is derived from an EMBL/GenBank/DDBJ whole genome shotgun (WGS) entry which is preliminary data.</text>
</comment>
<keyword evidence="1" id="KW-0472">Membrane</keyword>
<feature type="transmembrane region" description="Helical" evidence="1">
    <location>
        <begin position="12"/>
        <end position="34"/>
    </location>
</feature>